<dbReference type="EMBL" id="AZHE01000013">
    <property type="protein sequence ID" value="KHN96791.1"/>
    <property type="molecule type" value="Genomic_DNA"/>
</dbReference>
<dbReference type="OrthoDB" id="2422134at2759"/>
<dbReference type="Pfam" id="PF12296">
    <property type="entry name" value="HsbA"/>
    <property type="match status" value="1"/>
</dbReference>
<reference evidence="2 3" key="1">
    <citation type="journal article" date="2014" name="Proc. Natl. Acad. Sci. U.S.A.">
        <title>Trajectory and genomic determinants of fungal-pathogen speciation and host adaptation.</title>
        <authorList>
            <person name="Hu X."/>
            <person name="Xiao G."/>
            <person name="Zheng P."/>
            <person name="Shang Y."/>
            <person name="Su Y."/>
            <person name="Zhang X."/>
            <person name="Liu X."/>
            <person name="Zhan S."/>
            <person name="St Leger R.J."/>
            <person name="Wang C."/>
        </authorList>
    </citation>
    <scope>NUCLEOTIDE SEQUENCE [LARGE SCALE GENOMIC DNA]</scope>
    <source>
        <strain evidence="2 3">ARSEF 1941</strain>
    </source>
</reference>
<dbReference type="Proteomes" id="UP000030816">
    <property type="component" value="Unassembled WGS sequence"/>
</dbReference>
<dbReference type="AlphaFoldDB" id="A0A0B2WL69"/>
<keyword evidence="3" id="KW-1185">Reference proteome</keyword>
<feature type="signal peptide" evidence="1">
    <location>
        <begin position="1"/>
        <end position="17"/>
    </location>
</feature>
<dbReference type="GeneID" id="63739802"/>
<dbReference type="GO" id="GO:0005576">
    <property type="term" value="C:extracellular region"/>
    <property type="evidence" value="ECO:0007669"/>
    <property type="project" value="TreeGrafter"/>
</dbReference>
<keyword evidence="1" id="KW-0732">Signal</keyword>
<name>A0A0B2WL69_METAS</name>
<protein>
    <submittedName>
        <fullName evidence="2">Cell wall protein</fullName>
    </submittedName>
</protein>
<dbReference type="RefSeq" id="XP_040677857.1">
    <property type="nucleotide sequence ID" value="XM_040824145.1"/>
</dbReference>
<evidence type="ECO:0000313" key="2">
    <source>
        <dbReference type="EMBL" id="KHN96791.1"/>
    </source>
</evidence>
<dbReference type="STRING" id="1081103.A0A0B2WL69"/>
<sequence length="187" mass="19966">MKFFTFALAFLASGTYASVLRERSSEPIKTVVTDITKDIDSLAAVVNSFPASGKGSIQRAAVKLNSDLTEGTATVESSEKLTPEEASGLATAIQGLIQKTQDLANLFKSFRPAAEEVNACVLVYSNLQTTIQEARDFMSAVASKMPAEAEASVADNVHKLLSVFEDLQKYYSPENCKNSDGSAAPSN</sequence>
<feature type="chain" id="PRO_5002096655" evidence="1">
    <location>
        <begin position="18"/>
        <end position="187"/>
    </location>
</feature>
<evidence type="ECO:0000313" key="3">
    <source>
        <dbReference type="Proteomes" id="UP000030816"/>
    </source>
</evidence>
<organism evidence="2 3">
    <name type="scientific">Metarhizium album (strain ARSEF 1941)</name>
    <dbReference type="NCBI Taxonomy" id="1081103"/>
    <lineage>
        <taxon>Eukaryota</taxon>
        <taxon>Fungi</taxon>
        <taxon>Dikarya</taxon>
        <taxon>Ascomycota</taxon>
        <taxon>Pezizomycotina</taxon>
        <taxon>Sordariomycetes</taxon>
        <taxon>Hypocreomycetidae</taxon>
        <taxon>Hypocreales</taxon>
        <taxon>Clavicipitaceae</taxon>
        <taxon>Metarhizium</taxon>
    </lineage>
</organism>
<gene>
    <name evidence="2" type="ORF">MAM_05347</name>
</gene>
<dbReference type="InterPro" id="IPR021054">
    <property type="entry name" value="Cell_wall_mannoprotein_1"/>
</dbReference>
<proteinExistence type="predicted"/>
<dbReference type="PANTHER" id="PTHR38123:SF6">
    <property type="entry name" value="CELL WALL SERINE-THREONINE-RICH GALACTOMANNOPROTEIN MP1 (AFU_ORTHOLOGUE AFUA_4G03240)"/>
    <property type="match status" value="1"/>
</dbReference>
<dbReference type="PANTHER" id="PTHR38123">
    <property type="entry name" value="CELL WALL SERINE-THREONINE-RICH GALACTOMANNOPROTEIN MP1 (AFU_ORTHOLOGUE AFUA_4G03240)"/>
    <property type="match status" value="1"/>
</dbReference>
<evidence type="ECO:0000256" key="1">
    <source>
        <dbReference type="SAM" id="SignalP"/>
    </source>
</evidence>
<dbReference type="Gene3D" id="1.20.1280.140">
    <property type="match status" value="1"/>
</dbReference>
<dbReference type="HOGENOM" id="CLU_1448009_0_0_1"/>
<accession>A0A0B2WL69</accession>
<comment type="caution">
    <text evidence="2">The sequence shown here is derived from an EMBL/GenBank/DDBJ whole genome shotgun (WGS) entry which is preliminary data.</text>
</comment>